<dbReference type="RefSeq" id="WP_324669240.1">
    <property type="nucleotide sequence ID" value="NZ_CP141614.1"/>
</dbReference>
<dbReference type="PANTHER" id="PTHR37481">
    <property type="entry name" value="LIPOPOLYSACCHARIDE EXPORT SYSTEM PROTEIN LPTC"/>
    <property type="match status" value="1"/>
</dbReference>
<gene>
    <name evidence="1" type="primary">lptC</name>
    <name evidence="1" type="ORF">VLY81_01395</name>
</gene>
<name>A0ABZ1BQ62_9FIRM</name>
<proteinExistence type="predicted"/>
<reference evidence="2" key="1">
    <citation type="submission" date="2023-12" db="EMBL/GenBank/DDBJ databases">
        <title>Novel isolates from deep terrestrial aquifers shed light on the physiology and ecology of the class Limnochordia.</title>
        <authorList>
            <person name="Karnachuk O.V."/>
            <person name="Lukina A.P."/>
            <person name="Avakyan M.R."/>
            <person name="Kadnikov V."/>
            <person name="Begmatov S."/>
            <person name="Beletsky A.V."/>
            <person name="Mardanov A.V."/>
            <person name="Ravin N.V."/>
        </authorList>
    </citation>
    <scope>NUCLEOTIDE SEQUENCE [LARGE SCALE GENOMIC DNA]</scope>
    <source>
        <strain evidence="2">LN</strain>
    </source>
</reference>
<dbReference type="PANTHER" id="PTHR37481:SF1">
    <property type="entry name" value="LIPOPOLYSACCHARIDE EXPORT SYSTEM PROTEIN LPTC"/>
    <property type="match status" value="1"/>
</dbReference>
<evidence type="ECO:0000313" key="2">
    <source>
        <dbReference type="Proteomes" id="UP001333102"/>
    </source>
</evidence>
<sequence length="217" mass="23563">MRRSPWVAALVVAAALVATGAGWWLMDQRAAPSPASEGQGRVPGIRTREVQLVGRHRGQLQWQLHARSIEMPAASEEVAFSTVQDGAFYRAGQIFLRFEGDGGRWEPDAGRLLLQGRYTLTHPGGAVLESQDLVWEAERQRLTSPGPNALRYDSTTVEAPLLEVDVAAGVIRLSGGVRLDDSTGRGLQAWAEAAEYLPDSGEIRLLGPVRLEGEATR</sequence>
<keyword evidence="2" id="KW-1185">Reference proteome</keyword>
<dbReference type="NCBIfam" id="TIGR04409">
    <property type="entry name" value="LptC_YrbK"/>
    <property type="match status" value="1"/>
</dbReference>
<dbReference type="InterPro" id="IPR026265">
    <property type="entry name" value="LptC"/>
</dbReference>
<evidence type="ECO:0000313" key="1">
    <source>
        <dbReference type="EMBL" id="WRP14854.1"/>
    </source>
</evidence>
<organism evidence="1 2">
    <name type="scientific">Geochorda subterranea</name>
    <dbReference type="NCBI Taxonomy" id="3109564"/>
    <lineage>
        <taxon>Bacteria</taxon>
        <taxon>Bacillati</taxon>
        <taxon>Bacillota</taxon>
        <taxon>Limnochordia</taxon>
        <taxon>Limnochordales</taxon>
        <taxon>Geochordaceae</taxon>
        <taxon>Geochorda</taxon>
    </lineage>
</organism>
<dbReference type="EMBL" id="CP141614">
    <property type="protein sequence ID" value="WRP14854.1"/>
    <property type="molecule type" value="Genomic_DNA"/>
</dbReference>
<dbReference type="Proteomes" id="UP001333102">
    <property type="component" value="Chromosome"/>
</dbReference>
<protein>
    <submittedName>
        <fullName evidence="1">LPS export ABC transporter periplasmic protein LptC</fullName>
    </submittedName>
</protein>
<dbReference type="InterPro" id="IPR052363">
    <property type="entry name" value="LPS_export_LptC"/>
</dbReference>
<accession>A0ABZ1BQ62</accession>